<dbReference type="RefSeq" id="WP_204939184.1">
    <property type="nucleotide sequence ID" value="NZ_BAAAUM010000001.1"/>
</dbReference>
<reference evidence="1" key="2">
    <citation type="submission" date="2023-01" db="EMBL/GenBank/DDBJ databases">
        <authorList>
            <person name="Sun Q."/>
            <person name="Evtushenko L."/>
        </authorList>
    </citation>
    <scope>NUCLEOTIDE SEQUENCE</scope>
    <source>
        <strain evidence="1">VKM Ac-1958</strain>
    </source>
</reference>
<protein>
    <submittedName>
        <fullName evidence="1">Uncharacterized protein</fullName>
    </submittedName>
</protein>
<organism evidence="1 2">
    <name type="scientific">Microbacterium keratanolyticum</name>
    <dbReference type="NCBI Taxonomy" id="67574"/>
    <lineage>
        <taxon>Bacteria</taxon>
        <taxon>Bacillati</taxon>
        <taxon>Actinomycetota</taxon>
        <taxon>Actinomycetes</taxon>
        <taxon>Micrococcales</taxon>
        <taxon>Microbacteriaceae</taxon>
        <taxon>Microbacterium</taxon>
    </lineage>
</organism>
<proteinExistence type="predicted"/>
<name>A0A9W6HRJ8_9MICO</name>
<evidence type="ECO:0000313" key="2">
    <source>
        <dbReference type="Proteomes" id="UP001142325"/>
    </source>
</evidence>
<sequence length="374" mass="40386">MSEWIAIGFGALDVRGGQFAEHGDLLVASISAGDPVFLTGDGARLWQALVDGPVDDASLTAADRAIIAEMAEAGFASSDVQHPHRIRAVQPPWLTSAFHELVYSVVQSVAQENSIPLVFIKGPALHAQGLRDREHSGDVDCWVAHGDDLRLAAALAPWGWDAVISPFTGTGVPHSLTLSTDGWRCAIDVHTYFPGMTVAPQRAFALLQERSEPRIYAGTSAHVPAKADNAVIAALHEARPQHQAVTSAQIERAKDPLRRAGHEVIGAVEAYGAGFALELALRGAFPEVTRSESLSPTPADWHWRSITSGPRRHLAALRLVAWRDRPRVIFRLLWPDNRSAQALAGDTTIAAPRRAALRLRRAGRALVDLVRPAP</sequence>
<reference evidence="1" key="1">
    <citation type="journal article" date="2014" name="Int. J. Syst. Evol. Microbiol.">
        <title>Complete genome sequence of Corynebacterium casei LMG S-19264T (=DSM 44701T), isolated from a smear-ripened cheese.</title>
        <authorList>
            <consortium name="US DOE Joint Genome Institute (JGI-PGF)"/>
            <person name="Walter F."/>
            <person name="Albersmeier A."/>
            <person name="Kalinowski J."/>
            <person name="Ruckert C."/>
        </authorList>
    </citation>
    <scope>NUCLEOTIDE SEQUENCE</scope>
    <source>
        <strain evidence="1">VKM Ac-1958</strain>
    </source>
</reference>
<accession>A0A9W6HRJ8</accession>
<comment type="caution">
    <text evidence="1">The sequence shown here is derived from an EMBL/GenBank/DDBJ whole genome shotgun (WGS) entry which is preliminary data.</text>
</comment>
<evidence type="ECO:0000313" key="1">
    <source>
        <dbReference type="EMBL" id="GLK01558.1"/>
    </source>
</evidence>
<dbReference type="EMBL" id="BSET01000001">
    <property type="protein sequence ID" value="GLK01558.1"/>
    <property type="molecule type" value="Genomic_DNA"/>
</dbReference>
<gene>
    <name evidence="1" type="ORF">GCM10017596_12730</name>
</gene>
<dbReference type="AlphaFoldDB" id="A0A9W6HRJ8"/>
<dbReference type="Proteomes" id="UP001142325">
    <property type="component" value="Unassembled WGS sequence"/>
</dbReference>
<keyword evidence="2" id="KW-1185">Reference proteome</keyword>